<reference evidence="2 3" key="1">
    <citation type="submission" date="2013-08" db="EMBL/GenBank/DDBJ databases">
        <authorList>
            <person name="Durkin A.S."/>
            <person name="Haft D.R."/>
            <person name="McCorrison J."/>
            <person name="Torralba M."/>
            <person name="Gillis M."/>
            <person name="Haft D.H."/>
            <person name="Methe B."/>
            <person name="Sutton G."/>
            <person name="Nelson K.E."/>
        </authorList>
    </citation>
    <scope>NUCLEOTIDE SEQUENCE [LARGE SCALE GENOMIC DNA]</scope>
    <source>
        <strain evidence="2 3">F0068</strain>
    </source>
</reference>
<evidence type="ECO:0000313" key="2">
    <source>
        <dbReference type="EMBL" id="ERK03535.1"/>
    </source>
</evidence>
<organism evidence="2 3">
    <name type="scientific">Hoylesella pleuritidis F0068</name>
    <dbReference type="NCBI Taxonomy" id="1081904"/>
    <lineage>
        <taxon>Bacteria</taxon>
        <taxon>Pseudomonadati</taxon>
        <taxon>Bacteroidota</taxon>
        <taxon>Bacteroidia</taxon>
        <taxon>Bacteroidales</taxon>
        <taxon>Prevotellaceae</taxon>
        <taxon>Hoylesella</taxon>
    </lineage>
</organism>
<evidence type="ECO:0000313" key="3">
    <source>
        <dbReference type="Proteomes" id="UP000016600"/>
    </source>
</evidence>
<evidence type="ECO:0000256" key="1">
    <source>
        <dbReference type="SAM" id="MobiDB-lite"/>
    </source>
</evidence>
<keyword evidence="3" id="KW-1185">Reference proteome</keyword>
<gene>
    <name evidence="2" type="ORF">HMPREF1218_0231</name>
</gene>
<dbReference type="Proteomes" id="UP000016600">
    <property type="component" value="Unassembled WGS sequence"/>
</dbReference>
<dbReference type="AlphaFoldDB" id="U2MPG5"/>
<comment type="caution">
    <text evidence="2">The sequence shown here is derived from an EMBL/GenBank/DDBJ whole genome shotgun (WGS) entry which is preliminary data.</text>
</comment>
<accession>U2MPG5</accession>
<sequence length="59" mass="6816">MAYHKPRIEAFYVKTESHLLETSYPGDHQPGVHKPGPGEEEEAKRNSFFGSEEEIENVW</sequence>
<dbReference type="EMBL" id="AWET01000008">
    <property type="protein sequence ID" value="ERK03535.1"/>
    <property type="molecule type" value="Genomic_DNA"/>
</dbReference>
<protein>
    <submittedName>
        <fullName evidence="2">Uncharacterized protein</fullName>
    </submittedName>
</protein>
<dbReference type="PATRIC" id="fig|1081904.3.peg.669"/>
<name>U2MPG5_9BACT</name>
<feature type="region of interest" description="Disordered" evidence="1">
    <location>
        <begin position="22"/>
        <end position="59"/>
    </location>
</feature>
<proteinExistence type="predicted"/>